<name>A0ABY4KEH9_9FLAO</name>
<evidence type="ECO:0000313" key="1">
    <source>
        <dbReference type="EMBL" id="UPQ77902.1"/>
    </source>
</evidence>
<sequence length="151" mass="17699">MTTTIVTTKIKAPIETVFDIARNIDIHQLSAAKSNEKAIDGKTTGLIEFDETVTWSGKHFGLQLLHKSRITKFHFPTYFVDEMEEGHFKSFKHEHFFQTESDYTIMIDRLEYETPFRILGVIFDRIVLKKYLTNFIKTRNKILKNIAENPQ</sequence>
<dbReference type="InterPro" id="IPR023393">
    <property type="entry name" value="START-like_dom_sf"/>
</dbReference>
<accession>A0ABY4KEH9</accession>
<dbReference type="SUPFAM" id="SSF55961">
    <property type="entry name" value="Bet v1-like"/>
    <property type="match status" value="1"/>
</dbReference>
<dbReference type="CDD" id="cd07820">
    <property type="entry name" value="SRPBCC_3"/>
    <property type="match status" value="1"/>
</dbReference>
<evidence type="ECO:0000313" key="2">
    <source>
        <dbReference type="Proteomes" id="UP000830583"/>
    </source>
</evidence>
<protein>
    <submittedName>
        <fullName evidence="1">SRPBCC family protein</fullName>
    </submittedName>
</protein>
<reference evidence="1" key="1">
    <citation type="submission" date="2022-04" db="EMBL/GenBank/DDBJ databases">
        <title>Consumption of N2O by Flavobacterium azooxidireducens sp. nov. isolated from Decomposing Leaf Litter of Phragmites australis (Cav.).</title>
        <authorList>
            <person name="Behrendt U."/>
            <person name="Spanner T."/>
            <person name="Augustin J."/>
            <person name="Horn M.A."/>
            <person name="Kolb S."/>
            <person name="Ulrich A."/>
        </authorList>
    </citation>
    <scope>NUCLEOTIDE SEQUENCE</scope>
    <source>
        <strain evidence="1">IGB 4-14</strain>
    </source>
</reference>
<proteinExistence type="predicted"/>
<dbReference type="RefSeq" id="WP_248432852.1">
    <property type="nucleotide sequence ID" value="NZ_CP096205.1"/>
</dbReference>
<gene>
    <name evidence="1" type="ORF">M0M57_09685</name>
</gene>
<organism evidence="1 2">
    <name type="scientific">Flavobacterium azooxidireducens</name>
    <dbReference type="NCBI Taxonomy" id="1871076"/>
    <lineage>
        <taxon>Bacteria</taxon>
        <taxon>Pseudomonadati</taxon>
        <taxon>Bacteroidota</taxon>
        <taxon>Flavobacteriia</taxon>
        <taxon>Flavobacteriales</taxon>
        <taxon>Flavobacteriaceae</taxon>
        <taxon>Flavobacterium</taxon>
    </lineage>
</organism>
<dbReference type="Gene3D" id="3.30.530.20">
    <property type="match status" value="1"/>
</dbReference>
<dbReference type="EMBL" id="CP096205">
    <property type="protein sequence ID" value="UPQ77902.1"/>
    <property type="molecule type" value="Genomic_DNA"/>
</dbReference>
<dbReference type="Proteomes" id="UP000830583">
    <property type="component" value="Chromosome"/>
</dbReference>
<keyword evidence="2" id="KW-1185">Reference proteome</keyword>